<dbReference type="GO" id="GO:0004497">
    <property type="term" value="F:monooxygenase activity"/>
    <property type="evidence" value="ECO:0007669"/>
    <property type="project" value="UniProtKB-ARBA"/>
</dbReference>
<dbReference type="KEGG" id="ppsr:I6J18_15075"/>
<keyword evidence="8" id="KW-1185">Reference proteome</keyword>
<gene>
    <name evidence="7" type="ORF">I6J18_15075</name>
</gene>
<dbReference type="InterPro" id="IPR005805">
    <property type="entry name" value="Rieske_Fe-S_prot_C"/>
</dbReference>
<dbReference type="PANTHER" id="PTHR13847:SF274">
    <property type="entry name" value="RIESKE 2FE-2S IRON-SULFUR PROTEIN YHFW-RELATED"/>
    <property type="match status" value="1"/>
</dbReference>
<dbReference type="InterPro" id="IPR036188">
    <property type="entry name" value="FAD/NAD-bd_sf"/>
</dbReference>
<dbReference type="Gene3D" id="2.102.10.10">
    <property type="entry name" value="Rieske [2Fe-2S] iron-sulphur domain"/>
    <property type="match status" value="1"/>
</dbReference>
<dbReference type="PROSITE" id="PS51296">
    <property type="entry name" value="RIESKE"/>
    <property type="match status" value="1"/>
</dbReference>
<evidence type="ECO:0000256" key="1">
    <source>
        <dbReference type="ARBA" id="ARBA00022714"/>
    </source>
</evidence>
<dbReference type="CDD" id="cd03477">
    <property type="entry name" value="Rieske_YhfW_C"/>
    <property type="match status" value="1"/>
</dbReference>
<dbReference type="InterPro" id="IPR038010">
    <property type="entry name" value="YhfW_C"/>
</dbReference>
<keyword evidence="2" id="KW-0479">Metal-binding</keyword>
<proteinExistence type="predicted"/>
<feature type="domain" description="Rieske" evidence="6">
    <location>
        <begin position="424"/>
        <end position="509"/>
    </location>
</feature>
<dbReference type="GO" id="GO:0051537">
    <property type="term" value="F:2 iron, 2 sulfur cluster binding"/>
    <property type="evidence" value="ECO:0007669"/>
    <property type="project" value="UniProtKB-KW"/>
</dbReference>
<dbReference type="AlphaFoldDB" id="A0A974NJR1"/>
<dbReference type="Gene3D" id="3.50.50.60">
    <property type="entry name" value="FAD/NAD(P)-binding domain"/>
    <property type="match status" value="1"/>
</dbReference>
<dbReference type="GO" id="GO:0005737">
    <property type="term" value="C:cytoplasm"/>
    <property type="evidence" value="ECO:0007669"/>
    <property type="project" value="TreeGrafter"/>
</dbReference>
<dbReference type="InterPro" id="IPR036922">
    <property type="entry name" value="Rieske_2Fe-2S_sf"/>
</dbReference>
<dbReference type="EMBL" id="CP068053">
    <property type="protein sequence ID" value="QQS98971.1"/>
    <property type="molecule type" value="Genomic_DNA"/>
</dbReference>
<dbReference type="RefSeq" id="WP_040374623.1">
    <property type="nucleotide sequence ID" value="NZ_CP068053.1"/>
</dbReference>
<dbReference type="GO" id="GO:0016020">
    <property type="term" value="C:membrane"/>
    <property type="evidence" value="ECO:0007669"/>
    <property type="project" value="InterPro"/>
</dbReference>
<protein>
    <submittedName>
        <fullName evidence="7">FAD-dependent oxidoreductase</fullName>
    </submittedName>
</protein>
<name>A0A974NJR1_PERPY</name>
<dbReference type="SUPFAM" id="SSF50022">
    <property type="entry name" value="ISP domain"/>
    <property type="match status" value="1"/>
</dbReference>
<keyword evidence="4" id="KW-0411">Iron-sulfur</keyword>
<evidence type="ECO:0000313" key="7">
    <source>
        <dbReference type="EMBL" id="QQS98971.1"/>
    </source>
</evidence>
<sequence length="509" mass="56036">MTSQNDHLPKQPEPCWRDNLPFPTFPALEKNTTTDVAIVGGGITGITAAYLLANKGLSVTLIDASDLLNGTTGHTTAKITSQHGLIYDQLIKDFGEEKAKLYYEANNDAMHFIRDTVNKHDIDCDLTTEDAYVYAGTDEYISKIQAEFTAYEKLGIPCEYTESIPFSIPCKAAVVMKNQSQFHPLKYLTALISTLIDAGIKIYEHTTAAKVEDEGSKHVIHTTSGQAITCKYVLTASHYPFNDEIGLYFTRMHPERSYVLGIKTDEDYPGGMYLSADSPSRSLRDTIIDGERLILVGGESHKTGQGIPTMEHYEALQAFSHQFFTVTDIPYRWSAQDLITVDKVPYIGAATKNHPTILIATGYGKWGMTNGTLAAKILTDRILEKENRYASLFDPSRFEAKSLKNLVTENANVAKELIKGKLSASPQGLEDLSIGEAAIIRVNGKKSGCYRDQTGQLHVVDSTCTHLGCEVAWNSGDTTWDCPCHGSRYSIDGTVLEGPAVNPLKKVDI</sequence>
<keyword evidence="5" id="KW-1015">Disulfide bond</keyword>
<dbReference type="Pfam" id="PF00355">
    <property type="entry name" value="Rieske"/>
    <property type="match status" value="1"/>
</dbReference>
<reference evidence="7 8" key="1">
    <citation type="submission" date="2021-01" db="EMBL/GenBank/DDBJ databases">
        <title>FDA dAtabase for Regulatory Grade micrObial Sequences (FDA-ARGOS): Supporting development and validation of Infectious Disease Dx tests.</title>
        <authorList>
            <person name="Nelson B."/>
            <person name="Plummer A."/>
            <person name="Tallon L."/>
            <person name="Sadzewicz L."/>
            <person name="Zhao X."/>
            <person name="Boylan J."/>
            <person name="Ott S."/>
            <person name="Bowen H."/>
            <person name="Vavikolanu K."/>
            <person name="Mehta A."/>
            <person name="Aluvathingal J."/>
            <person name="Nadendla S."/>
            <person name="Myers T."/>
            <person name="Yan Y."/>
            <person name="Sichtig H."/>
        </authorList>
    </citation>
    <scope>NUCLEOTIDE SEQUENCE [LARGE SCALE GENOMIC DNA]</scope>
    <source>
        <strain evidence="7 8">FDAARGOS_1161</strain>
    </source>
</reference>
<evidence type="ECO:0000256" key="4">
    <source>
        <dbReference type="ARBA" id="ARBA00023014"/>
    </source>
</evidence>
<evidence type="ECO:0000259" key="6">
    <source>
        <dbReference type="PROSITE" id="PS51296"/>
    </source>
</evidence>
<organism evidence="7 8">
    <name type="scientific">Peribacillus psychrosaccharolyticus</name>
    <name type="common">Bacillus psychrosaccharolyticus</name>
    <dbReference type="NCBI Taxonomy" id="1407"/>
    <lineage>
        <taxon>Bacteria</taxon>
        <taxon>Bacillati</taxon>
        <taxon>Bacillota</taxon>
        <taxon>Bacilli</taxon>
        <taxon>Bacillales</taxon>
        <taxon>Bacillaceae</taxon>
        <taxon>Peribacillus</taxon>
    </lineage>
</organism>
<dbReference type="InterPro" id="IPR017941">
    <property type="entry name" value="Rieske_2Fe-2S"/>
</dbReference>
<evidence type="ECO:0000256" key="5">
    <source>
        <dbReference type="ARBA" id="ARBA00023157"/>
    </source>
</evidence>
<dbReference type="Gene3D" id="3.30.9.10">
    <property type="entry name" value="D-Amino Acid Oxidase, subunit A, domain 2"/>
    <property type="match status" value="1"/>
</dbReference>
<dbReference type="Proteomes" id="UP000595254">
    <property type="component" value="Chromosome"/>
</dbReference>
<dbReference type="InterPro" id="IPR006076">
    <property type="entry name" value="FAD-dep_OxRdtase"/>
</dbReference>
<dbReference type="Pfam" id="PF01266">
    <property type="entry name" value="DAO"/>
    <property type="match status" value="1"/>
</dbReference>
<accession>A0A974NJR1</accession>
<evidence type="ECO:0000256" key="3">
    <source>
        <dbReference type="ARBA" id="ARBA00023004"/>
    </source>
</evidence>
<dbReference type="GO" id="GO:0016705">
    <property type="term" value="F:oxidoreductase activity, acting on paired donors, with incorporation or reduction of molecular oxygen"/>
    <property type="evidence" value="ECO:0007669"/>
    <property type="project" value="UniProtKB-ARBA"/>
</dbReference>
<keyword evidence="3" id="KW-0408">Iron</keyword>
<dbReference type="PANTHER" id="PTHR13847">
    <property type="entry name" value="SARCOSINE DEHYDROGENASE-RELATED"/>
    <property type="match status" value="1"/>
</dbReference>
<evidence type="ECO:0000313" key="8">
    <source>
        <dbReference type="Proteomes" id="UP000595254"/>
    </source>
</evidence>
<dbReference type="SUPFAM" id="SSF51905">
    <property type="entry name" value="FAD/NAD(P)-binding domain"/>
    <property type="match status" value="1"/>
</dbReference>
<dbReference type="FunFam" id="2.102.10.10:FF:000014">
    <property type="entry name" value="Oxidoreductase, FAD dependent"/>
    <property type="match status" value="1"/>
</dbReference>
<dbReference type="GO" id="GO:0046872">
    <property type="term" value="F:metal ion binding"/>
    <property type="evidence" value="ECO:0007669"/>
    <property type="project" value="UniProtKB-KW"/>
</dbReference>
<keyword evidence="1" id="KW-0001">2Fe-2S</keyword>
<evidence type="ECO:0000256" key="2">
    <source>
        <dbReference type="ARBA" id="ARBA00022723"/>
    </source>
</evidence>
<dbReference type="PRINTS" id="PR00162">
    <property type="entry name" value="RIESKE"/>
</dbReference>